<keyword evidence="2" id="KW-0812">Transmembrane</keyword>
<dbReference type="AlphaFoldDB" id="A0AAV4CZM1"/>
<accession>A0AAV4CZM1</accession>
<feature type="compositionally biased region" description="Basic residues" evidence="1">
    <location>
        <begin position="105"/>
        <end position="120"/>
    </location>
</feature>
<keyword evidence="3" id="KW-0808">Transferase</keyword>
<dbReference type="EMBL" id="BLXT01007237">
    <property type="protein sequence ID" value="GFO37389.1"/>
    <property type="molecule type" value="Genomic_DNA"/>
</dbReference>
<evidence type="ECO:0000256" key="2">
    <source>
        <dbReference type="SAM" id="Phobius"/>
    </source>
</evidence>
<protein>
    <submittedName>
        <fullName evidence="3">RNA-directed DNA polymerase from mobile element jockey-like</fullName>
    </submittedName>
</protein>
<evidence type="ECO:0000313" key="4">
    <source>
        <dbReference type="Proteomes" id="UP000735302"/>
    </source>
</evidence>
<sequence>MAQKEQRQSDVKSEAKGADRQTIRGRKASTKRRKSRKTEGLTEESRWATTEKEAYEVGICKPDGCDLEGRRRSAEHTHLSCVTSTIIVAVAVMISRTCVWSVFPKRGHRPSPRSSKRRGRSKDDRDTTPACRLLHGKDSPQQGDLKFSDTPPGKGAGGGVRTHDRKALADLKIGSHPTLPATLLMLIMRKSIRPETFPKHFGFMSDKGARNAIFTLSMLMERCIEMQKDLHLCFIDYSKAFDKRVLNEGASSCLDLLGMEKETDGWKLVVGRQEKIRVGYSWERVGFYLKCYGRFRALVMDR</sequence>
<feature type="compositionally biased region" description="Basic residues" evidence="1">
    <location>
        <begin position="23"/>
        <end position="36"/>
    </location>
</feature>
<feature type="compositionally biased region" description="Basic and acidic residues" evidence="1">
    <location>
        <begin position="37"/>
        <end position="47"/>
    </location>
</feature>
<dbReference type="GO" id="GO:0003964">
    <property type="term" value="F:RNA-directed DNA polymerase activity"/>
    <property type="evidence" value="ECO:0007669"/>
    <property type="project" value="UniProtKB-KW"/>
</dbReference>
<dbReference type="Proteomes" id="UP000735302">
    <property type="component" value="Unassembled WGS sequence"/>
</dbReference>
<keyword evidence="3" id="KW-0548">Nucleotidyltransferase</keyword>
<gene>
    <name evidence="3" type="ORF">PoB_006389400</name>
</gene>
<keyword evidence="2" id="KW-1133">Transmembrane helix</keyword>
<feature type="compositionally biased region" description="Basic and acidic residues" evidence="1">
    <location>
        <begin position="1"/>
        <end position="22"/>
    </location>
</feature>
<proteinExistence type="predicted"/>
<name>A0AAV4CZM1_9GAST</name>
<keyword evidence="4" id="KW-1185">Reference proteome</keyword>
<reference evidence="3 4" key="1">
    <citation type="journal article" date="2021" name="Elife">
        <title>Chloroplast acquisition without the gene transfer in kleptoplastic sea slugs, Plakobranchus ocellatus.</title>
        <authorList>
            <person name="Maeda T."/>
            <person name="Takahashi S."/>
            <person name="Yoshida T."/>
            <person name="Shimamura S."/>
            <person name="Takaki Y."/>
            <person name="Nagai Y."/>
            <person name="Toyoda A."/>
            <person name="Suzuki Y."/>
            <person name="Arimoto A."/>
            <person name="Ishii H."/>
            <person name="Satoh N."/>
            <person name="Nishiyama T."/>
            <person name="Hasebe M."/>
            <person name="Maruyama T."/>
            <person name="Minagawa J."/>
            <person name="Obokata J."/>
            <person name="Shigenobu S."/>
        </authorList>
    </citation>
    <scope>NUCLEOTIDE SEQUENCE [LARGE SCALE GENOMIC DNA]</scope>
</reference>
<keyword evidence="3" id="KW-0695">RNA-directed DNA polymerase</keyword>
<comment type="caution">
    <text evidence="3">The sequence shown here is derived from an EMBL/GenBank/DDBJ whole genome shotgun (WGS) entry which is preliminary data.</text>
</comment>
<keyword evidence="2" id="KW-0472">Membrane</keyword>
<feature type="region of interest" description="Disordered" evidence="1">
    <location>
        <begin position="1"/>
        <end position="47"/>
    </location>
</feature>
<feature type="transmembrane region" description="Helical" evidence="2">
    <location>
        <begin position="79"/>
        <end position="103"/>
    </location>
</feature>
<evidence type="ECO:0000313" key="3">
    <source>
        <dbReference type="EMBL" id="GFO37389.1"/>
    </source>
</evidence>
<organism evidence="3 4">
    <name type="scientific">Plakobranchus ocellatus</name>
    <dbReference type="NCBI Taxonomy" id="259542"/>
    <lineage>
        <taxon>Eukaryota</taxon>
        <taxon>Metazoa</taxon>
        <taxon>Spiralia</taxon>
        <taxon>Lophotrochozoa</taxon>
        <taxon>Mollusca</taxon>
        <taxon>Gastropoda</taxon>
        <taxon>Heterobranchia</taxon>
        <taxon>Euthyneura</taxon>
        <taxon>Panpulmonata</taxon>
        <taxon>Sacoglossa</taxon>
        <taxon>Placobranchoidea</taxon>
        <taxon>Plakobranchidae</taxon>
        <taxon>Plakobranchus</taxon>
    </lineage>
</organism>
<feature type="region of interest" description="Disordered" evidence="1">
    <location>
        <begin position="104"/>
        <end position="161"/>
    </location>
</feature>
<evidence type="ECO:0000256" key="1">
    <source>
        <dbReference type="SAM" id="MobiDB-lite"/>
    </source>
</evidence>